<reference evidence="2" key="1">
    <citation type="submission" date="2020-07" db="EMBL/GenBank/DDBJ databases">
        <title>Genome sequences of bacteria associated with the marine, planktonic diatom Thalassiosira profunda strain ECT2AJA-044.</title>
        <authorList>
            <person name="Gargas C.B."/>
            <person name="Roberts W.R."/>
            <person name="Alverson A.J."/>
        </authorList>
    </citation>
    <scope>NUCLEOTIDE SEQUENCE</scope>
    <source>
        <strain evidence="2">ECT2AJA-044</strain>
    </source>
</reference>
<dbReference type="Proteomes" id="UP000665026">
    <property type="component" value="Chromosome"/>
</dbReference>
<dbReference type="RefSeq" id="WP_209355520.1">
    <property type="nucleotide sequence ID" value="NZ_CP060010.1"/>
</dbReference>
<keyword evidence="1" id="KW-0671">Queuosine biosynthesis</keyword>
<sequence length="455" mass="50502">MNQVLLSSNPRSLDVTVLEAANGKEHGPEVLVLGSDIQFSTHALESYATSNWDPVVFDAMVVAAAVEYCDRSLVRSKRSWARRFTIRVPVHDQDRWNAPQVSSALHDALCFLTGDSWHFQFVSREESEAPPRQGFLEMPPKTEATLAFSDGMDSRAVAGLVRAELGQALVRVRLGSKRSDRPSNGEPFTVIPYKLKKKPHNAEPSARNRGFRFAIISGLASYICGGSQIVIPESGQGALGPVLAPVAHAYPDYRNHPAFLRRMQSFLSALLCVEITHSFPRIWYTKGQTLAAYIALGTDPMEWKTTRSCWKSAQWSSVDGQFRQCGVCAACMLRRMSVHAAGQSEVSDTYVAYDLSASDLARSVPGSFKKMNKSFREYAIAGVLHMDHLADLTREDGHAILRRQAIEIADAQGMSVEQTEHKIREMIQRHADEWSAFVASLGSGSFVKNWVRGER</sequence>
<gene>
    <name evidence="2" type="ORF">HZ995_10000</name>
</gene>
<protein>
    <submittedName>
        <fullName evidence="2">7-cyano-7-deazaguanine synthase</fullName>
    </submittedName>
</protein>
<organism evidence="2 3">
    <name type="scientific">Cognatishimia activa</name>
    <dbReference type="NCBI Taxonomy" id="1715691"/>
    <lineage>
        <taxon>Bacteria</taxon>
        <taxon>Pseudomonadati</taxon>
        <taxon>Pseudomonadota</taxon>
        <taxon>Alphaproteobacteria</taxon>
        <taxon>Rhodobacterales</taxon>
        <taxon>Paracoccaceae</taxon>
        <taxon>Cognatishimia</taxon>
    </lineage>
</organism>
<name>A0A975EMN9_9RHOB</name>
<evidence type="ECO:0000313" key="3">
    <source>
        <dbReference type="Proteomes" id="UP000665026"/>
    </source>
</evidence>
<dbReference type="Gene3D" id="3.40.50.620">
    <property type="entry name" value="HUPs"/>
    <property type="match status" value="1"/>
</dbReference>
<accession>A0A975EMN9</accession>
<dbReference type="InterPro" id="IPR014729">
    <property type="entry name" value="Rossmann-like_a/b/a_fold"/>
</dbReference>
<dbReference type="EMBL" id="CP060010">
    <property type="protein sequence ID" value="QTN34835.1"/>
    <property type="molecule type" value="Genomic_DNA"/>
</dbReference>
<dbReference type="KEGG" id="cact:HZ995_10000"/>
<evidence type="ECO:0000313" key="2">
    <source>
        <dbReference type="EMBL" id="QTN34835.1"/>
    </source>
</evidence>
<dbReference type="Pfam" id="PF06508">
    <property type="entry name" value="QueC"/>
    <property type="match status" value="1"/>
</dbReference>
<dbReference type="InterPro" id="IPR018317">
    <property type="entry name" value="QueC"/>
</dbReference>
<dbReference type="AlphaFoldDB" id="A0A975EMN9"/>
<dbReference type="GO" id="GO:0008616">
    <property type="term" value="P:tRNA queuosine(34) biosynthetic process"/>
    <property type="evidence" value="ECO:0007669"/>
    <property type="project" value="UniProtKB-KW"/>
</dbReference>
<dbReference type="SUPFAM" id="SSF52402">
    <property type="entry name" value="Adenine nucleotide alpha hydrolases-like"/>
    <property type="match status" value="1"/>
</dbReference>
<evidence type="ECO:0000256" key="1">
    <source>
        <dbReference type="ARBA" id="ARBA00022785"/>
    </source>
</evidence>
<proteinExistence type="predicted"/>